<name>A0A7U9DKF4_STRLI</name>
<sequence length="260" mass="28877">MPLTSTDLLVVSIAERPDLEEAMISMESSWPAYIRPDPLLVDWAFDRHPEHQLVVLDEQGHVVARAAGVGIAWDGDPGRLPDAGWDAALRQCLTDTYADRRLTALCALEIAVAPGHQSRNLSARTLRALTDHARRHGFLDLIGPVRPSLKHERPDLPMAEYIKLLRDDGLPQDPWLRIHVRAGGEVLKVCPASMTISAGLNEWREWTGLPLDTSGPITVPGALAPVTVSLEHDYAVYVEPNVWVRHRLTDKRPTDKENSV</sequence>
<reference evidence="2" key="1">
    <citation type="journal article" date="2013" name="Genome Biol. Evol.">
        <title>The genome sequence of Streptomyces lividans 66 reveals a novel tRNA-dependent peptide biosynthetic system within a metal-related genomic island.</title>
        <authorList>
            <person name="Cruz-Morales P."/>
            <person name="Vijgenboom E."/>
            <person name="Iruegas-Bocardo F."/>
            <person name="Girard G."/>
            <person name="Yanez-Guerra L.A."/>
            <person name="Ramos-Aboites H.E."/>
            <person name="Pernodet J.L."/>
            <person name="Anne J."/>
            <person name="van Wezel G.P."/>
            <person name="Barona-Gomez F."/>
        </authorList>
    </citation>
    <scope>NUCLEOTIDE SEQUENCE [LARGE SCALE GENOMIC DNA]</scope>
    <source>
        <strain evidence="2">1326</strain>
    </source>
</reference>
<dbReference type="SUPFAM" id="SSF55729">
    <property type="entry name" value="Acyl-CoA N-acyltransferases (Nat)"/>
    <property type="match status" value="1"/>
</dbReference>
<dbReference type="GO" id="GO:0016740">
    <property type="term" value="F:transferase activity"/>
    <property type="evidence" value="ECO:0007669"/>
    <property type="project" value="UniProtKB-KW"/>
</dbReference>
<evidence type="ECO:0000313" key="2">
    <source>
        <dbReference type="Proteomes" id="UP000014062"/>
    </source>
</evidence>
<gene>
    <name evidence="1" type="ORF">SLI_0885</name>
</gene>
<evidence type="ECO:0000313" key="1">
    <source>
        <dbReference type="EMBL" id="EOY45604.1"/>
    </source>
</evidence>
<dbReference type="AlphaFoldDB" id="A0A7U9DKF4"/>
<dbReference type="InterPro" id="IPR016181">
    <property type="entry name" value="Acyl_CoA_acyltransferase"/>
</dbReference>
<organism evidence="1 2">
    <name type="scientific">Streptomyces lividans 1326</name>
    <dbReference type="NCBI Taxonomy" id="1200984"/>
    <lineage>
        <taxon>Bacteria</taxon>
        <taxon>Bacillati</taxon>
        <taxon>Actinomycetota</taxon>
        <taxon>Actinomycetes</taxon>
        <taxon>Kitasatosporales</taxon>
        <taxon>Streptomycetaceae</taxon>
        <taxon>Streptomyces</taxon>
    </lineage>
</organism>
<dbReference type="Proteomes" id="UP000014062">
    <property type="component" value="Chromosome"/>
</dbReference>
<dbReference type="Gene3D" id="3.40.630.30">
    <property type="match status" value="1"/>
</dbReference>
<keyword evidence="1" id="KW-0808">Transferase</keyword>
<protein>
    <submittedName>
        <fullName evidence="1">Acetyltransferase-like protein</fullName>
    </submittedName>
</protein>
<dbReference type="EMBL" id="CM001889">
    <property type="protein sequence ID" value="EOY45604.1"/>
    <property type="molecule type" value="Genomic_DNA"/>
</dbReference>
<proteinExistence type="predicted"/>
<accession>A0A7U9DKF4</accession>